<evidence type="ECO:0000313" key="3">
    <source>
        <dbReference type="Proteomes" id="UP000628017"/>
    </source>
</evidence>
<organism evidence="2 3">
    <name type="scientific">Neptunicoccus cionae</name>
    <dbReference type="NCBI Taxonomy" id="2035344"/>
    <lineage>
        <taxon>Bacteria</taxon>
        <taxon>Pseudomonadati</taxon>
        <taxon>Pseudomonadota</taxon>
        <taxon>Alphaproteobacteria</taxon>
        <taxon>Rhodobacterales</taxon>
        <taxon>Paracoccaceae</taxon>
        <taxon>Neptunicoccus</taxon>
    </lineage>
</organism>
<reference evidence="2" key="1">
    <citation type="journal article" date="2014" name="Int. J. Syst. Evol. Microbiol.">
        <title>Complete genome sequence of Corynebacterium casei LMG S-19264T (=DSM 44701T), isolated from a smear-ripened cheese.</title>
        <authorList>
            <consortium name="US DOE Joint Genome Institute (JGI-PGF)"/>
            <person name="Walter F."/>
            <person name="Albersmeier A."/>
            <person name="Kalinowski J."/>
            <person name="Ruckert C."/>
        </authorList>
    </citation>
    <scope>NUCLEOTIDE SEQUENCE</scope>
    <source>
        <strain evidence="2">CGMCC 1.15880</strain>
    </source>
</reference>
<evidence type="ECO:0000256" key="1">
    <source>
        <dbReference type="SAM" id="Phobius"/>
    </source>
</evidence>
<keyword evidence="1" id="KW-1133">Transmembrane helix</keyword>
<keyword evidence="1" id="KW-0812">Transmembrane</keyword>
<dbReference type="EMBL" id="BMKA01000002">
    <property type="protein sequence ID" value="GGA19467.1"/>
    <property type="molecule type" value="Genomic_DNA"/>
</dbReference>
<accession>A0A916VQ45</accession>
<comment type="caution">
    <text evidence="2">The sequence shown here is derived from an EMBL/GenBank/DDBJ whole genome shotgun (WGS) entry which is preliminary data.</text>
</comment>
<keyword evidence="1" id="KW-0472">Membrane</keyword>
<sequence>MIVLPVIVLPELSPNSADLAILAAAIAAAFVIFEYGFTTPSLIEFRFAAPYNRFRFAILALLLTGIAFAFSEPVSSTGTSLAVSGFAKTSAQIWDFTGSPLTFFEGLTANMGATSQRLVTNAAALALSLTAITLVVSSVVIWNFSWPLHAENFNLWINMPNFDVAVDEETQDTLRQSGLVSLIIGFTLPYLIPEAAFAFVGPLHPINSGNSLLLLWMIVIWCFVPAVSILRAVALYKVANLLAAQSIELSKSEDV</sequence>
<feature type="transmembrane region" description="Helical" evidence="1">
    <location>
        <begin position="54"/>
        <end position="71"/>
    </location>
</feature>
<gene>
    <name evidence="2" type="ORF">GCM10011498_20440</name>
</gene>
<reference evidence="2" key="2">
    <citation type="submission" date="2020-09" db="EMBL/GenBank/DDBJ databases">
        <authorList>
            <person name="Sun Q."/>
            <person name="Zhou Y."/>
        </authorList>
    </citation>
    <scope>NUCLEOTIDE SEQUENCE</scope>
    <source>
        <strain evidence="2">CGMCC 1.15880</strain>
    </source>
</reference>
<protein>
    <submittedName>
        <fullName evidence="2">Uncharacterized protein</fullName>
    </submittedName>
</protein>
<feature type="transmembrane region" description="Helical" evidence="1">
    <location>
        <begin position="122"/>
        <end position="144"/>
    </location>
</feature>
<feature type="transmembrane region" description="Helical" evidence="1">
    <location>
        <begin position="20"/>
        <end position="42"/>
    </location>
</feature>
<dbReference type="AlphaFoldDB" id="A0A916VQ45"/>
<proteinExistence type="predicted"/>
<feature type="transmembrane region" description="Helical" evidence="1">
    <location>
        <begin position="213"/>
        <end position="236"/>
    </location>
</feature>
<name>A0A916VQ45_9RHOB</name>
<keyword evidence="3" id="KW-1185">Reference proteome</keyword>
<dbReference type="Proteomes" id="UP000628017">
    <property type="component" value="Unassembled WGS sequence"/>
</dbReference>
<evidence type="ECO:0000313" key="2">
    <source>
        <dbReference type="EMBL" id="GGA19467.1"/>
    </source>
</evidence>
<feature type="transmembrane region" description="Helical" evidence="1">
    <location>
        <begin position="179"/>
        <end position="201"/>
    </location>
</feature>